<reference evidence="4" key="1">
    <citation type="journal article" date="2023" name="3 Biotech">
        <title>Genome sequencing of Pseudomonas fluorescens phage UFJF_PfSW6: a novel lytic Pijolavirus specie with potential for biocontrol in the dairy industry.</title>
        <authorList>
            <person name="Vidigal P.M.P."/>
            <person name="Hungaro H.M."/>
        </authorList>
    </citation>
    <scope>NUCLEOTIDE SEQUENCE [LARGE SCALE GENOMIC DNA]</scope>
</reference>
<keyword evidence="2" id="KW-0472">Membrane</keyword>
<feature type="transmembrane region" description="Helical" evidence="2">
    <location>
        <begin position="6"/>
        <end position="29"/>
    </location>
</feature>
<keyword evidence="2" id="KW-1133">Transmembrane helix</keyword>
<keyword evidence="2" id="KW-0812">Transmembrane</keyword>
<sequence>MSNLTIALIVIAVYSVLCSVAMAVAWYGLKDEPAIYLTKDGWHVRSERSRCFTTRSPKLSAGSKQLKRSLKSRIKNPH</sequence>
<evidence type="ECO:0000313" key="4">
    <source>
        <dbReference type="Proteomes" id="UP001221264"/>
    </source>
</evidence>
<feature type="compositionally biased region" description="Basic residues" evidence="1">
    <location>
        <begin position="65"/>
        <end position="78"/>
    </location>
</feature>
<accession>A0AAF0AEX4</accession>
<name>A0AAF0AEX4_9CAUD</name>
<evidence type="ECO:0000313" key="3">
    <source>
        <dbReference type="EMBL" id="WAX22720.1"/>
    </source>
</evidence>
<feature type="region of interest" description="Disordered" evidence="1">
    <location>
        <begin position="55"/>
        <end position="78"/>
    </location>
</feature>
<dbReference type="Proteomes" id="UP001221264">
    <property type="component" value="Segment"/>
</dbReference>
<evidence type="ECO:0000256" key="2">
    <source>
        <dbReference type="SAM" id="Phobius"/>
    </source>
</evidence>
<evidence type="ECO:0000256" key="1">
    <source>
        <dbReference type="SAM" id="MobiDB-lite"/>
    </source>
</evidence>
<organism evidence="3 4">
    <name type="scientific">Pseudomonas phage UFJF_PfSW6</name>
    <dbReference type="NCBI Taxonomy" id="3003725"/>
    <lineage>
        <taxon>Viruses</taxon>
        <taxon>Duplodnaviria</taxon>
        <taxon>Heunggongvirae</taxon>
        <taxon>Uroviricota</taxon>
        <taxon>Caudoviricetes</taxon>
        <taxon>Autographivirales</taxon>
        <taxon>Autotranscriptaviridae</taxon>
        <taxon>Studiervirinae</taxon>
        <taxon>Pijolavirus</taxon>
        <taxon>Pijolavirus UFJFPfSW6</taxon>
    </lineage>
</organism>
<protein>
    <submittedName>
        <fullName evidence="3">Uncharacterized protein</fullName>
    </submittedName>
</protein>
<dbReference type="EMBL" id="OP924544">
    <property type="protein sequence ID" value="WAX22720.1"/>
    <property type="molecule type" value="Genomic_DNA"/>
</dbReference>
<proteinExistence type="predicted"/>
<gene>
    <name evidence="3" type="ORF">UFJFPfSW6_00006</name>
</gene>
<keyword evidence="4" id="KW-1185">Reference proteome</keyword>